<feature type="transmembrane region" description="Helical" evidence="1">
    <location>
        <begin position="108"/>
        <end position="127"/>
    </location>
</feature>
<feature type="transmembrane region" description="Helical" evidence="1">
    <location>
        <begin position="84"/>
        <end position="102"/>
    </location>
</feature>
<dbReference type="KEGG" id="rhoz:GXP67_17665"/>
<keyword evidence="3" id="KW-1185">Reference proteome</keyword>
<gene>
    <name evidence="2" type="ORF">GXP67_17665</name>
</gene>
<dbReference type="RefSeq" id="WP_162444352.1">
    <property type="nucleotide sequence ID" value="NZ_CP048222.1"/>
</dbReference>
<feature type="transmembrane region" description="Helical" evidence="1">
    <location>
        <begin position="289"/>
        <end position="312"/>
    </location>
</feature>
<feature type="transmembrane region" description="Helical" evidence="1">
    <location>
        <begin position="355"/>
        <end position="376"/>
    </location>
</feature>
<feature type="transmembrane region" description="Helical" evidence="1">
    <location>
        <begin position="221"/>
        <end position="242"/>
    </location>
</feature>
<protein>
    <recommendedName>
        <fullName evidence="4">Cbb3-type cytochrome c oxidase subunit I</fullName>
    </recommendedName>
</protein>
<sequence>MPTTLTSDRNVSLLRRWVLLSFVYFIIAGCMGAFLRLQLFHPVASINYKYFLHGHSHLAFLGWVFNALFVALLYAYLPTQVKRYQLLFSLLQVSVVGMLISFPLQGYATISITFSTLHIFLSYAFAYRFLRDVRREAFVQEKHTLSIAFVKWSLFFMVLSSVGPFALGAIMAKGLAGTSLYQLAIYFYLHFQYDGWFSFAVFGLFFWIFETHQIPISPKAGQYFLLSMAISCMPAYALSTLWTHPPVWVYVVAALSALVQLIALFFLIRLLYISRMDLKKLFEKRVFHLLLFAGMAFTIKTFLQLFASFPAIADMAFLIRNFTIGYLHLIFLGFITVFLIGWFAAQKFLQLNNTLAIWGIRLLLVGFTGSELYIFLQPLFFTSGWGAIPLYDPVLFIFSVLMPIGTILLIWQSYRNSTCYQTDTESVRHSVNNL</sequence>
<feature type="transmembrane region" description="Helical" evidence="1">
    <location>
        <begin position="248"/>
        <end position="268"/>
    </location>
</feature>
<dbReference type="Proteomes" id="UP000480178">
    <property type="component" value="Chromosome"/>
</dbReference>
<dbReference type="InterPro" id="IPR036927">
    <property type="entry name" value="Cyt_c_oxase-like_su1_sf"/>
</dbReference>
<proteinExistence type="predicted"/>
<feature type="transmembrane region" description="Helical" evidence="1">
    <location>
        <begin position="17"/>
        <end position="37"/>
    </location>
</feature>
<keyword evidence="1" id="KW-1133">Transmembrane helix</keyword>
<feature type="transmembrane region" description="Helical" evidence="1">
    <location>
        <begin position="388"/>
        <end position="411"/>
    </location>
</feature>
<evidence type="ECO:0000313" key="3">
    <source>
        <dbReference type="Proteomes" id="UP000480178"/>
    </source>
</evidence>
<evidence type="ECO:0000313" key="2">
    <source>
        <dbReference type="EMBL" id="QHT68338.1"/>
    </source>
</evidence>
<keyword evidence="1" id="KW-0472">Membrane</keyword>
<feature type="transmembrane region" description="Helical" evidence="1">
    <location>
        <begin position="191"/>
        <end position="209"/>
    </location>
</feature>
<feature type="transmembrane region" description="Helical" evidence="1">
    <location>
        <begin position="148"/>
        <end position="171"/>
    </location>
</feature>
<accession>A0A6C0GJY2</accession>
<reference evidence="2 3" key="1">
    <citation type="submission" date="2020-01" db="EMBL/GenBank/DDBJ databases">
        <authorList>
            <person name="Kim M.K."/>
        </authorList>
    </citation>
    <scope>NUCLEOTIDE SEQUENCE [LARGE SCALE GENOMIC DNA]</scope>
    <source>
        <strain evidence="2 3">172606-1</strain>
    </source>
</reference>
<keyword evidence="1" id="KW-0812">Transmembrane</keyword>
<name>A0A6C0GJY2_9BACT</name>
<feature type="transmembrane region" description="Helical" evidence="1">
    <location>
        <begin position="324"/>
        <end position="343"/>
    </location>
</feature>
<organism evidence="2 3">
    <name type="scientific">Rhodocytophaga rosea</name>
    <dbReference type="NCBI Taxonomy" id="2704465"/>
    <lineage>
        <taxon>Bacteria</taxon>
        <taxon>Pseudomonadati</taxon>
        <taxon>Bacteroidota</taxon>
        <taxon>Cytophagia</taxon>
        <taxon>Cytophagales</taxon>
        <taxon>Rhodocytophagaceae</taxon>
        <taxon>Rhodocytophaga</taxon>
    </lineage>
</organism>
<evidence type="ECO:0000256" key="1">
    <source>
        <dbReference type="SAM" id="Phobius"/>
    </source>
</evidence>
<dbReference type="AlphaFoldDB" id="A0A6C0GJY2"/>
<feature type="transmembrane region" description="Helical" evidence="1">
    <location>
        <begin position="57"/>
        <end position="77"/>
    </location>
</feature>
<evidence type="ECO:0008006" key="4">
    <source>
        <dbReference type="Google" id="ProtNLM"/>
    </source>
</evidence>
<dbReference type="EMBL" id="CP048222">
    <property type="protein sequence ID" value="QHT68338.1"/>
    <property type="molecule type" value="Genomic_DNA"/>
</dbReference>
<dbReference type="Gene3D" id="1.20.210.10">
    <property type="entry name" value="Cytochrome c oxidase-like, subunit I domain"/>
    <property type="match status" value="1"/>
</dbReference>